<dbReference type="SMART" id="SM00448">
    <property type="entry name" value="REC"/>
    <property type="match status" value="1"/>
</dbReference>
<dbReference type="InterPro" id="IPR005467">
    <property type="entry name" value="His_kinase_dom"/>
</dbReference>
<dbReference type="Pfam" id="PF00072">
    <property type="entry name" value="Response_reg"/>
    <property type="match status" value="1"/>
</dbReference>
<dbReference type="SUPFAM" id="SSF52172">
    <property type="entry name" value="CheY-like"/>
    <property type="match status" value="1"/>
</dbReference>
<dbReference type="PANTHER" id="PTHR43047">
    <property type="entry name" value="TWO-COMPONENT HISTIDINE PROTEIN KINASE"/>
    <property type="match status" value="1"/>
</dbReference>
<dbReference type="InterPro" id="IPR004358">
    <property type="entry name" value="Sig_transdc_His_kin-like_C"/>
</dbReference>
<dbReference type="InterPro" id="IPR036890">
    <property type="entry name" value="HATPase_C_sf"/>
</dbReference>
<keyword evidence="1" id="KW-0547">Nucleotide-binding</keyword>
<dbReference type="SMART" id="SM00387">
    <property type="entry name" value="HATPase_c"/>
    <property type="match status" value="1"/>
</dbReference>
<name>A0ABV2BYI9_9GAMM</name>
<reference evidence="1 2" key="1">
    <citation type="submission" date="2024-06" db="EMBL/GenBank/DDBJ databases">
        <authorList>
            <person name="Li F."/>
        </authorList>
    </citation>
    <scope>NUCLEOTIDE SEQUENCE [LARGE SCALE GENOMIC DNA]</scope>
    <source>
        <strain evidence="1 2">GXAS 311</strain>
    </source>
</reference>
<keyword evidence="2" id="KW-1185">Reference proteome</keyword>
<dbReference type="PRINTS" id="PR00344">
    <property type="entry name" value="BCTRLSENSOR"/>
</dbReference>
<dbReference type="InterPro" id="IPR036097">
    <property type="entry name" value="HisK_dim/P_sf"/>
</dbReference>
<dbReference type="GO" id="GO:0005524">
    <property type="term" value="F:ATP binding"/>
    <property type="evidence" value="ECO:0007669"/>
    <property type="project" value="UniProtKB-KW"/>
</dbReference>
<dbReference type="PANTHER" id="PTHR43047:SF64">
    <property type="entry name" value="HISTIDINE KINASE CONTAINING CHEY-HOMOLOGOUS RECEIVER DOMAIN AND PAS DOMAIN-RELATED"/>
    <property type="match status" value="1"/>
</dbReference>
<proteinExistence type="predicted"/>
<sequence length="689" mass="77675">MIAMLTKLLQNNLTLKGRSLLIFLLPAFIFSVIYSVVTYSNYKAITEARLIELKTTVESALSNASSQALRRGVKADLETLAKILIDETELKSVAVLDHENKAFISINESKNNTNENRYVKQIFHNYTVVNKNSDIDFGEELSEGEAKYLGSILYVIDEDSIHGESLLNVLTNSSLLLMITFIVCWPLFVALYKSYSKPLTEVVRNIMDFEKGELSWKDGITEGDKEIVKINSALADAAEKIIEQTNQIKLDKQSLEQKAKELENQVMIATSAREAADKANEQKDIFVKNISHEMRTPLTGVVSGVDLLEQSLSGLLMQLMEIKRNSPINIKNDLDKVVSNFKDSVSCLDITKQSSSILTEMVNDVLESVQDMYQDISLRETAFNLTRSVKSLLESYEPRIKSKNISYEKVVSGDDDKEGIFVKGDWIRISQIFNALTDNAIRFTENGRIKIDVRLTKYSNDVRVQLSVIDSGIGINSEEQVSIFNLFHIGENPTDKRAAGLGTGLTIAKRISESMNGKLWLEKSELAKGSIFRFEVLLPQAELEIEIEAKARQFSKKLIKPPTLLYVEDSSINRHIFQMYCSRAGINLITAENGKEGLQRYKRQSFDALIVDCAMPILNGYKFVSQVRKWEKENNKNSLIIALSADASVRNKEQCLKGGFNAFLTKPYTQTTIDFILKQIKTHQEKANI</sequence>
<accession>A0ABV2BYI9</accession>
<organism evidence="1 2">
    <name type="scientific">Aliikangiella maris</name>
    <dbReference type="NCBI Taxonomy" id="3162458"/>
    <lineage>
        <taxon>Bacteria</taxon>
        <taxon>Pseudomonadati</taxon>
        <taxon>Pseudomonadota</taxon>
        <taxon>Gammaproteobacteria</taxon>
        <taxon>Oceanospirillales</taxon>
        <taxon>Pleioneaceae</taxon>
        <taxon>Aliikangiella</taxon>
    </lineage>
</organism>
<protein>
    <submittedName>
        <fullName evidence="1">ATP-binding protein</fullName>
    </submittedName>
</protein>
<dbReference type="Gene3D" id="1.10.287.130">
    <property type="match status" value="1"/>
</dbReference>
<evidence type="ECO:0000313" key="2">
    <source>
        <dbReference type="Proteomes" id="UP001548189"/>
    </source>
</evidence>
<dbReference type="Pfam" id="PF02518">
    <property type="entry name" value="HATPase_c"/>
    <property type="match status" value="1"/>
</dbReference>
<dbReference type="Gene3D" id="3.30.565.10">
    <property type="entry name" value="Histidine kinase-like ATPase, C-terminal domain"/>
    <property type="match status" value="1"/>
</dbReference>
<dbReference type="SUPFAM" id="SSF55874">
    <property type="entry name" value="ATPase domain of HSP90 chaperone/DNA topoisomerase II/histidine kinase"/>
    <property type="match status" value="1"/>
</dbReference>
<dbReference type="EMBL" id="JBEVCJ010000031">
    <property type="protein sequence ID" value="MET1256981.1"/>
    <property type="molecule type" value="Genomic_DNA"/>
</dbReference>
<keyword evidence="1" id="KW-0067">ATP-binding</keyword>
<dbReference type="PROSITE" id="PS50110">
    <property type="entry name" value="RESPONSE_REGULATORY"/>
    <property type="match status" value="1"/>
</dbReference>
<dbReference type="Proteomes" id="UP001548189">
    <property type="component" value="Unassembled WGS sequence"/>
</dbReference>
<dbReference type="Pfam" id="PF00512">
    <property type="entry name" value="HisKA"/>
    <property type="match status" value="1"/>
</dbReference>
<evidence type="ECO:0000313" key="1">
    <source>
        <dbReference type="EMBL" id="MET1256981.1"/>
    </source>
</evidence>
<dbReference type="Gene3D" id="3.40.50.2300">
    <property type="match status" value="1"/>
</dbReference>
<dbReference type="SUPFAM" id="SSF47384">
    <property type="entry name" value="Homodimeric domain of signal transducing histidine kinase"/>
    <property type="match status" value="1"/>
</dbReference>
<gene>
    <name evidence="1" type="ORF">ABVT43_17695</name>
</gene>
<dbReference type="CDD" id="cd17546">
    <property type="entry name" value="REC_hyHK_CKI1_RcsC-like"/>
    <property type="match status" value="1"/>
</dbReference>
<dbReference type="InterPro" id="IPR003661">
    <property type="entry name" value="HisK_dim/P_dom"/>
</dbReference>
<dbReference type="CDD" id="cd00082">
    <property type="entry name" value="HisKA"/>
    <property type="match status" value="1"/>
</dbReference>
<dbReference type="InterPro" id="IPR003594">
    <property type="entry name" value="HATPase_dom"/>
</dbReference>
<comment type="caution">
    <text evidence="1">The sequence shown here is derived from an EMBL/GenBank/DDBJ whole genome shotgun (WGS) entry which is preliminary data.</text>
</comment>
<dbReference type="InterPro" id="IPR001789">
    <property type="entry name" value="Sig_transdc_resp-reg_receiver"/>
</dbReference>
<dbReference type="InterPro" id="IPR011006">
    <property type="entry name" value="CheY-like_superfamily"/>
</dbReference>
<dbReference type="PROSITE" id="PS50109">
    <property type="entry name" value="HIS_KIN"/>
    <property type="match status" value="1"/>
</dbReference>